<protein>
    <recommendedName>
        <fullName evidence="1">DUF4183 domain-containing protein</fullName>
    </recommendedName>
</protein>
<accession>A0A9X7AX04</accession>
<proteinExistence type="predicted"/>
<dbReference type="RefSeq" id="WP_098679613.1">
    <property type="nucleotide sequence ID" value="NZ_NVCU01000250.1"/>
</dbReference>
<dbReference type="InterPro" id="IPR025237">
    <property type="entry name" value="DUF4183"/>
</dbReference>
<comment type="caution">
    <text evidence="2">The sequence shown here is derived from an EMBL/GenBank/DDBJ whole genome shotgun (WGS) entry which is preliminary data.</text>
</comment>
<evidence type="ECO:0000313" key="2">
    <source>
        <dbReference type="EMBL" id="PFT85481.1"/>
    </source>
</evidence>
<dbReference type="Pfam" id="PF13799">
    <property type="entry name" value="DUF4183"/>
    <property type="match status" value="1"/>
</dbReference>
<feature type="domain" description="DUF4183" evidence="1">
    <location>
        <begin position="34"/>
        <end position="114"/>
    </location>
</feature>
<dbReference type="AlphaFoldDB" id="A0A9X7AX04"/>
<sequence length="127" mass="13078">MALQLMKIAATGSTVTTTDPDDSRFFYVTTAPTTAGNTLTIDAASFFQDDGTAVTTLPTLATNNSYFNVYVNGVLQMEGISTYTPGATGVGSLAIAVPVGAGTILTSTPVILEIVQFTPTSNTTVVT</sequence>
<name>A0A9X7AX04_BACTU</name>
<dbReference type="EMBL" id="NVCU01000250">
    <property type="protein sequence ID" value="PFT85481.1"/>
    <property type="molecule type" value="Genomic_DNA"/>
</dbReference>
<evidence type="ECO:0000259" key="1">
    <source>
        <dbReference type="Pfam" id="PF13799"/>
    </source>
</evidence>
<gene>
    <name evidence="2" type="ORF">COK81_23480</name>
</gene>
<reference evidence="2 3" key="1">
    <citation type="submission" date="2017-09" db="EMBL/GenBank/DDBJ databases">
        <title>Large-scale bioinformatics analysis of Bacillus genomes uncovers conserved roles of natural products in bacterial physiology.</title>
        <authorList>
            <consortium name="Agbiome Team Llc"/>
            <person name="Bleich R.M."/>
            <person name="Grubbs K.J."/>
            <person name="Santa Maria K.C."/>
            <person name="Allen S.E."/>
            <person name="Farag S."/>
            <person name="Shank E.A."/>
            <person name="Bowers A."/>
        </authorList>
    </citation>
    <scope>NUCLEOTIDE SEQUENCE [LARGE SCALE GENOMIC DNA]</scope>
    <source>
        <strain evidence="2 3">AFS064137</strain>
    </source>
</reference>
<evidence type="ECO:0000313" key="3">
    <source>
        <dbReference type="Proteomes" id="UP000225910"/>
    </source>
</evidence>
<organism evidence="2 3">
    <name type="scientific">Bacillus thuringiensis</name>
    <dbReference type="NCBI Taxonomy" id="1428"/>
    <lineage>
        <taxon>Bacteria</taxon>
        <taxon>Bacillati</taxon>
        <taxon>Bacillota</taxon>
        <taxon>Bacilli</taxon>
        <taxon>Bacillales</taxon>
        <taxon>Bacillaceae</taxon>
        <taxon>Bacillus</taxon>
        <taxon>Bacillus cereus group</taxon>
    </lineage>
</organism>
<dbReference type="Proteomes" id="UP000225910">
    <property type="component" value="Unassembled WGS sequence"/>
</dbReference>